<dbReference type="AlphaFoldDB" id="A0A7G6SXQ9"/>
<dbReference type="RefSeq" id="WP_183457491.1">
    <property type="nucleotide sequence ID" value="NZ_CP050296.1"/>
</dbReference>
<evidence type="ECO:0000313" key="2">
    <source>
        <dbReference type="Proteomes" id="UP000515465"/>
    </source>
</evidence>
<dbReference type="PANTHER" id="PTHR43611">
    <property type="entry name" value="ALPHA-D-GLUCOSE 1-PHOSPHATE PHOSPHATASE"/>
    <property type="match status" value="1"/>
</dbReference>
<gene>
    <name evidence="1" type="ORF">HB778_23895</name>
</gene>
<dbReference type="Gene3D" id="1.10.150.240">
    <property type="entry name" value="Putative phosphatase, domain 2"/>
    <property type="match status" value="1"/>
</dbReference>
<protein>
    <submittedName>
        <fullName evidence="1">HAD family phosphatase</fullName>
    </submittedName>
</protein>
<dbReference type="CDD" id="cd02603">
    <property type="entry name" value="HAD_sEH-N_like"/>
    <property type="match status" value="1"/>
</dbReference>
<dbReference type="SFLD" id="SFLDS00003">
    <property type="entry name" value="Haloacid_Dehalogenase"/>
    <property type="match status" value="1"/>
</dbReference>
<dbReference type="InterPro" id="IPR036412">
    <property type="entry name" value="HAD-like_sf"/>
</dbReference>
<name>A0A7G6SXQ9_9HYPH</name>
<organism evidence="1 2">
    <name type="scientific">Mesorhizobium huakuii</name>
    <dbReference type="NCBI Taxonomy" id="28104"/>
    <lineage>
        <taxon>Bacteria</taxon>
        <taxon>Pseudomonadati</taxon>
        <taxon>Pseudomonadota</taxon>
        <taxon>Alphaproteobacteria</taxon>
        <taxon>Hyphomicrobiales</taxon>
        <taxon>Phyllobacteriaceae</taxon>
        <taxon>Mesorhizobium</taxon>
    </lineage>
</organism>
<dbReference type="Gene3D" id="3.40.50.1000">
    <property type="entry name" value="HAD superfamily/HAD-like"/>
    <property type="match status" value="1"/>
</dbReference>
<accession>A0A7G6SXQ9</accession>
<proteinExistence type="predicted"/>
<dbReference type="NCBIfam" id="TIGR01509">
    <property type="entry name" value="HAD-SF-IA-v3"/>
    <property type="match status" value="1"/>
</dbReference>
<sequence>MTEIRHIVFDIGKVLIHYDPNIPFSRLIPDAEERKWFFDNVCTHDWNIEQDRGRTWEEAEALLIADHPDHAENIRNFRRHWHEMVPHAYDDSVAIMLDLIESGHDVTMLTNFAADTLAEARQRFDFLSRPRGVTVSADIRQIKPDRAIYDHHVAAFGLEPSATLFIDDSQKNVDGARAAGWQSVLFTDARTLQADLERFGIKARSESLAAIR</sequence>
<dbReference type="PANTHER" id="PTHR43611:SF3">
    <property type="entry name" value="FLAVIN MONONUCLEOTIDE HYDROLASE 1, CHLOROPLATIC"/>
    <property type="match status" value="1"/>
</dbReference>
<dbReference type="InterPro" id="IPR006439">
    <property type="entry name" value="HAD-SF_hydro_IA"/>
</dbReference>
<evidence type="ECO:0000313" key="1">
    <source>
        <dbReference type="EMBL" id="QND59291.1"/>
    </source>
</evidence>
<dbReference type="SFLD" id="SFLDG01129">
    <property type="entry name" value="C1.5:_HAD__Beta-PGM__Phosphata"/>
    <property type="match status" value="1"/>
</dbReference>
<dbReference type="SUPFAM" id="SSF56784">
    <property type="entry name" value="HAD-like"/>
    <property type="match status" value="1"/>
</dbReference>
<dbReference type="Proteomes" id="UP000515465">
    <property type="component" value="Chromosome"/>
</dbReference>
<dbReference type="EMBL" id="CP050296">
    <property type="protein sequence ID" value="QND59291.1"/>
    <property type="molecule type" value="Genomic_DNA"/>
</dbReference>
<dbReference type="Pfam" id="PF00702">
    <property type="entry name" value="Hydrolase"/>
    <property type="match status" value="1"/>
</dbReference>
<dbReference type="InterPro" id="IPR023214">
    <property type="entry name" value="HAD_sf"/>
</dbReference>
<reference evidence="1" key="1">
    <citation type="journal article" date="2020" name="Mol. Plant Microbe Interact.">
        <title>Complete genome sequences of four natural Pseudomonas isolates that catabolize a wide range of aromatic compounds relevant to lignin valorization.</title>
        <authorList>
            <person name="Hatmaker E.A."/>
            <person name="Presle G."/>
            <person name="Cannon O."/>
            <person name="Guss A.M."/>
            <person name="Elkins J.G."/>
        </authorList>
    </citation>
    <scope>NUCLEOTIDE SEQUENCE</scope>
    <source>
        <strain evidence="1">583</strain>
    </source>
</reference>
<dbReference type="InterPro" id="IPR023198">
    <property type="entry name" value="PGP-like_dom2"/>
</dbReference>
<dbReference type="PRINTS" id="PR00413">
    <property type="entry name" value="HADHALOGNASE"/>
</dbReference>